<organism evidence="1 2">
    <name type="scientific">Trifolium pratense</name>
    <name type="common">Red clover</name>
    <dbReference type="NCBI Taxonomy" id="57577"/>
    <lineage>
        <taxon>Eukaryota</taxon>
        <taxon>Viridiplantae</taxon>
        <taxon>Streptophyta</taxon>
        <taxon>Embryophyta</taxon>
        <taxon>Tracheophyta</taxon>
        <taxon>Spermatophyta</taxon>
        <taxon>Magnoliopsida</taxon>
        <taxon>eudicotyledons</taxon>
        <taxon>Gunneridae</taxon>
        <taxon>Pentapetalae</taxon>
        <taxon>rosids</taxon>
        <taxon>fabids</taxon>
        <taxon>Fabales</taxon>
        <taxon>Fabaceae</taxon>
        <taxon>Papilionoideae</taxon>
        <taxon>50 kb inversion clade</taxon>
        <taxon>NPAAA clade</taxon>
        <taxon>Hologalegina</taxon>
        <taxon>IRL clade</taxon>
        <taxon>Trifolieae</taxon>
        <taxon>Trifolium</taxon>
    </lineage>
</organism>
<evidence type="ECO:0000313" key="1">
    <source>
        <dbReference type="EMBL" id="CAJ2673510.1"/>
    </source>
</evidence>
<name>A0ACB0LXB0_TRIPR</name>
<proteinExistence type="predicted"/>
<sequence length="149" mass="17188">MMQDERNKVVMEKLKKSLLFRMVAINPNSSSIINSSIVSSFIDNRFPQVFKSFDAPTHPPYQLMIKKAMKELNEEYGSTEEAISGFIRSEYGEDLPCAHATILHIQLRKLCMAGKLGFKKGKYVLDFENNEAKMTLKSYKKKKMKQTRI</sequence>
<comment type="caution">
    <text evidence="1">The sequence shown here is derived from an EMBL/GenBank/DDBJ whole genome shotgun (WGS) entry which is preliminary data.</text>
</comment>
<evidence type="ECO:0000313" key="2">
    <source>
        <dbReference type="Proteomes" id="UP001177021"/>
    </source>
</evidence>
<keyword evidence="2" id="KW-1185">Reference proteome</keyword>
<dbReference type="Proteomes" id="UP001177021">
    <property type="component" value="Unassembled WGS sequence"/>
</dbReference>
<reference evidence="1" key="1">
    <citation type="submission" date="2023-10" db="EMBL/GenBank/DDBJ databases">
        <authorList>
            <person name="Rodriguez Cubillos JULIANA M."/>
            <person name="De Vega J."/>
        </authorList>
    </citation>
    <scope>NUCLEOTIDE SEQUENCE</scope>
</reference>
<gene>
    <name evidence="1" type="ORF">MILVUS5_LOCUS36960</name>
</gene>
<protein>
    <submittedName>
        <fullName evidence="1">Uncharacterized protein</fullName>
    </submittedName>
</protein>
<dbReference type="EMBL" id="CASHSV030000716">
    <property type="protein sequence ID" value="CAJ2673510.1"/>
    <property type="molecule type" value="Genomic_DNA"/>
</dbReference>
<accession>A0ACB0LXB0</accession>